<dbReference type="CDD" id="cd01086">
    <property type="entry name" value="MetAP1"/>
    <property type="match status" value="1"/>
</dbReference>
<comment type="similarity">
    <text evidence="6">Belongs to the peptidase M24A family. Methionine aminopeptidase type 1 subfamily.</text>
</comment>
<feature type="binding site" evidence="6">
    <location>
        <position position="241"/>
    </location>
    <ligand>
        <name>a divalent metal cation</name>
        <dbReference type="ChEBI" id="CHEBI:60240"/>
        <label>2</label>
        <note>catalytic</note>
    </ligand>
</feature>
<accession>A0A4Q0AK78</accession>
<dbReference type="GO" id="GO:0004239">
    <property type="term" value="F:initiator methionyl aminopeptidase activity"/>
    <property type="evidence" value="ECO:0007669"/>
    <property type="project" value="UniProtKB-UniRule"/>
</dbReference>
<dbReference type="EMBL" id="SCKW01000002">
    <property type="protein sequence ID" value="RWZ79824.1"/>
    <property type="molecule type" value="Genomic_DNA"/>
</dbReference>
<dbReference type="GO" id="GO:0070006">
    <property type="term" value="F:metalloaminopeptidase activity"/>
    <property type="evidence" value="ECO:0007669"/>
    <property type="project" value="UniProtKB-UniRule"/>
</dbReference>
<feature type="binding site" evidence="6">
    <location>
        <position position="210"/>
    </location>
    <ligand>
        <name>a divalent metal cation</name>
        <dbReference type="ChEBI" id="CHEBI:60240"/>
        <label>2</label>
        <note>catalytic</note>
    </ligand>
</feature>
<comment type="catalytic activity">
    <reaction evidence="6 7">
        <text>Release of N-terminal amino acids, preferentially methionine, from peptides and arylamides.</text>
        <dbReference type="EC" id="3.4.11.18"/>
    </reaction>
</comment>
<organism evidence="9 10">
    <name type="scientific">Candidatus Chaera renei</name>
    <dbReference type="NCBI Taxonomy" id="2506947"/>
    <lineage>
        <taxon>Bacteria</taxon>
        <taxon>Candidatus Saccharimonadota</taxon>
        <taxon>Candidatus Saccharimonadia</taxon>
        <taxon>Candidatus Saccharimonadales</taxon>
        <taxon>Candidatus Saccharimonadaceae</taxon>
        <taxon>Candidatus Chaera</taxon>
    </lineage>
</organism>
<dbReference type="SUPFAM" id="SSF55920">
    <property type="entry name" value="Creatinase/aminopeptidase"/>
    <property type="match status" value="1"/>
</dbReference>
<feature type="domain" description="Peptidase M24" evidence="8">
    <location>
        <begin position="20"/>
        <end position="248"/>
    </location>
</feature>
<dbReference type="EC" id="3.4.11.18" evidence="6 7"/>
<dbReference type="PRINTS" id="PR00599">
    <property type="entry name" value="MAPEPTIDASE"/>
</dbReference>
<protein>
    <recommendedName>
        <fullName evidence="6 7">Methionine aminopeptidase</fullName>
        <shortName evidence="6">MAP</shortName>
        <shortName evidence="6">MetAP</shortName>
        <ecNumber evidence="6 7">3.4.11.18</ecNumber>
    </recommendedName>
    <alternativeName>
        <fullName evidence="6">Peptidase M</fullName>
    </alternativeName>
</protein>
<dbReference type="Proteomes" id="UP000289269">
    <property type="component" value="Unassembled WGS sequence"/>
</dbReference>
<evidence type="ECO:0000256" key="1">
    <source>
        <dbReference type="ARBA" id="ARBA00002521"/>
    </source>
</evidence>
<evidence type="ECO:0000256" key="5">
    <source>
        <dbReference type="ARBA" id="ARBA00022801"/>
    </source>
</evidence>
<dbReference type="InterPro" id="IPR000994">
    <property type="entry name" value="Pept_M24"/>
</dbReference>
<keyword evidence="5 6" id="KW-0378">Hydrolase</keyword>
<reference evidence="9" key="1">
    <citation type="submission" date="2019-01" db="EMBL/GenBank/DDBJ databases">
        <title>Genomic signatures and co-occurrence patterns of the ultra-small Saccharimodia (Patescibacteria phylum) suggest a symbiotic lifestyle.</title>
        <authorList>
            <person name="Lemos L."/>
            <person name="Medeiros J."/>
            <person name="Andreote F."/>
            <person name="Fernandes G."/>
            <person name="Varani A."/>
            <person name="Oliveira G."/>
            <person name="Pylro V."/>
        </authorList>
    </citation>
    <scope>NUCLEOTIDE SEQUENCE [LARGE SCALE GENOMIC DNA]</scope>
    <source>
        <strain evidence="9">AMD01</strain>
    </source>
</reference>
<keyword evidence="10" id="KW-1185">Reference proteome</keyword>
<keyword evidence="4 6" id="KW-0479">Metal-binding</keyword>
<keyword evidence="2 6" id="KW-0031">Aminopeptidase</keyword>
<evidence type="ECO:0000259" key="8">
    <source>
        <dbReference type="Pfam" id="PF00557"/>
    </source>
</evidence>
<dbReference type="HAMAP" id="MF_01974">
    <property type="entry name" value="MetAP_1"/>
    <property type="match status" value="1"/>
</dbReference>
<dbReference type="InterPro" id="IPR002467">
    <property type="entry name" value="Pept_M24A_MAP1"/>
</dbReference>
<feature type="binding site" evidence="6">
    <location>
        <position position="85"/>
    </location>
    <ligand>
        <name>substrate</name>
    </ligand>
</feature>
<name>A0A4Q0AK78_9BACT</name>
<gene>
    <name evidence="6 9" type="primary">map</name>
    <name evidence="9" type="ORF">EOT04_00335</name>
</gene>
<dbReference type="AlphaFoldDB" id="A0A4Q0AK78"/>
<keyword evidence="3 6" id="KW-0645">Protease</keyword>
<evidence type="ECO:0000256" key="2">
    <source>
        <dbReference type="ARBA" id="ARBA00022438"/>
    </source>
</evidence>
<dbReference type="GO" id="GO:0005829">
    <property type="term" value="C:cytosol"/>
    <property type="evidence" value="ECO:0007669"/>
    <property type="project" value="TreeGrafter"/>
</dbReference>
<evidence type="ECO:0000256" key="4">
    <source>
        <dbReference type="ARBA" id="ARBA00022723"/>
    </source>
</evidence>
<dbReference type="InterPro" id="IPR001714">
    <property type="entry name" value="Pept_M24_MAP"/>
</dbReference>
<feature type="binding site" evidence="6">
    <location>
        <position position="241"/>
    </location>
    <ligand>
        <name>a divalent metal cation</name>
        <dbReference type="ChEBI" id="CHEBI:60240"/>
        <label>1</label>
    </ligand>
</feature>
<proteinExistence type="inferred from homology"/>
<feature type="binding site" evidence="6">
    <location>
        <position position="113"/>
    </location>
    <ligand>
        <name>a divalent metal cation</name>
        <dbReference type="ChEBI" id="CHEBI:60240"/>
        <label>2</label>
        <note>catalytic</note>
    </ligand>
</feature>
<feature type="binding site" evidence="6">
    <location>
        <position position="102"/>
    </location>
    <ligand>
        <name>a divalent metal cation</name>
        <dbReference type="ChEBI" id="CHEBI:60240"/>
        <label>1</label>
    </ligand>
</feature>
<dbReference type="Pfam" id="PF00557">
    <property type="entry name" value="Peptidase_M24"/>
    <property type="match status" value="1"/>
</dbReference>
<dbReference type="PANTHER" id="PTHR43330">
    <property type="entry name" value="METHIONINE AMINOPEPTIDASE"/>
    <property type="match status" value="1"/>
</dbReference>
<feature type="binding site" evidence="6">
    <location>
        <position position="177"/>
    </location>
    <ligand>
        <name>a divalent metal cation</name>
        <dbReference type="ChEBI" id="CHEBI:60240"/>
        <label>2</label>
        <note>catalytic</note>
    </ligand>
</feature>
<evidence type="ECO:0000256" key="6">
    <source>
        <dbReference type="HAMAP-Rule" id="MF_01974"/>
    </source>
</evidence>
<evidence type="ECO:0000313" key="9">
    <source>
        <dbReference type="EMBL" id="RWZ79824.1"/>
    </source>
</evidence>
<dbReference type="Gene3D" id="3.90.230.10">
    <property type="entry name" value="Creatinase/methionine aminopeptidase superfamily"/>
    <property type="match status" value="1"/>
</dbReference>
<sequence length="257" mass="27324">MPVRTTNDFTKIKTPSEIADMRVSGRILAGVLAAIRQYVQPGVTQKDVSALAARELKSLGGLPVFLNYQGYPDIICVSVNDAVVHGIPTNQAFKEGDVAGFDFGVSYNGMITDSAFSMVVGSANDQAKSRLVRVTEEALSAGIKTLRDKVRVGDIGAAVSRVLDRHHYGIVRDLVGHGVGHRLHEDPDIPNYGMPGTGPILRAGMTVAIEPMASLGDGAVMIDQDGWTVRTADGSVSAHFEHTVLITETGAEVLTTL</sequence>
<comment type="caution">
    <text evidence="9">The sequence shown here is derived from an EMBL/GenBank/DDBJ whole genome shotgun (WGS) entry which is preliminary data.</text>
</comment>
<comment type="cofactor">
    <cofactor evidence="6">
        <name>Co(2+)</name>
        <dbReference type="ChEBI" id="CHEBI:48828"/>
    </cofactor>
    <cofactor evidence="6">
        <name>Zn(2+)</name>
        <dbReference type="ChEBI" id="CHEBI:29105"/>
    </cofactor>
    <cofactor evidence="6">
        <name>Mn(2+)</name>
        <dbReference type="ChEBI" id="CHEBI:29035"/>
    </cofactor>
    <cofactor evidence="6">
        <name>Fe(2+)</name>
        <dbReference type="ChEBI" id="CHEBI:29033"/>
    </cofactor>
    <text evidence="6">Binds 2 divalent metal cations per subunit. Has a high-affinity and a low affinity metal-binding site. The true nature of the physiological cofactor is under debate. The enzyme is active with cobalt, zinc, manganese or divalent iron ions. Most likely, methionine aminopeptidases function as mononuclear Fe(2+)-metalloproteases under physiological conditions, and the catalytically relevant metal-binding site has been assigned to the histidine-containing high-affinity site.</text>
</comment>
<comment type="function">
    <text evidence="1 6">Removes the N-terminal methionine from nascent proteins. The N-terminal methionine is often cleaved when the second residue in the primary sequence is small and uncharged (Met-Ala-, Cys, Gly, Pro, Ser, Thr, or Val). Requires deformylation of the N(alpha)-formylated initiator methionine before it can be hydrolyzed.</text>
</comment>
<dbReference type="GO" id="GO:0006508">
    <property type="term" value="P:proteolysis"/>
    <property type="evidence" value="ECO:0007669"/>
    <property type="project" value="UniProtKB-KW"/>
</dbReference>
<feature type="binding site" evidence="6">
    <location>
        <position position="184"/>
    </location>
    <ligand>
        <name>substrate</name>
    </ligand>
</feature>
<dbReference type="NCBIfam" id="TIGR00500">
    <property type="entry name" value="met_pdase_I"/>
    <property type="match status" value="1"/>
</dbReference>
<comment type="subunit">
    <text evidence="6">Monomer.</text>
</comment>
<dbReference type="GO" id="GO:0046872">
    <property type="term" value="F:metal ion binding"/>
    <property type="evidence" value="ECO:0007669"/>
    <property type="project" value="UniProtKB-UniRule"/>
</dbReference>
<feature type="binding site" evidence="6">
    <location>
        <position position="113"/>
    </location>
    <ligand>
        <name>a divalent metal cation</name>
        <dbReference type="ChEBI" id="CHEBI:60240"/>
        <label>1</label>
    </ligand>
</feature>
<dbReference type="InterPro" id="IPR036005">
    <property type="entry name" value="Creatinase/aminopeptidase-like"/>
</dbReference>
<dbReference type="PANTHER" id="PTHR43330:SF27">
    <property type="entry name" value="METHIONINE AMINOPEPTIDASE"/>
    <property type="match status" value="1"/>
</dbReference>
<evidence type="ECO:0000256" key="7">
    <source>
        <dbReference type="RuleBase" id="RU003653"/>
    </source>
</evidence>
<evidence type="ECO:0000313" key="10">
    <source>
        <dbReference type="Proteomes" id="UP000289269"/>
    </source>
</evidence>
<evidence type="ECO:0000256" key="3">
    <source>
        <dbReference type="ARBA" id="ARBA00022670"/>
    </source>
</evidence>